<dbReference type="InterPro" id="IPR003439">
    <property type="entry name" value="ABC_transporter-like_ATP-bd"/>
</dbReference>
<dbReference type="InterPro" id="IPR008995">
    <property type="entry name" value="Mo/tungstate-bd_C_term_dom"/>
</dbReference>
<dbReference type="AlphaFoldDB" id="A0A381VC40"/>
<evidence type="ECO:0000313" key="5">
    <source>
        <dbReference type="EMBL" id="SVA37932.1"/>
    </source>
</evidence>
<keyword evidence="2" id="KW-0547">Nucleotide-binding</keyword>
<dbReference type="SMART" id="SM00382">
    <property type="entry name" value="AAA"/>
    <property type="match status" value="1"/>
</dbReference>
<dbReference type="GO" id="GO:0022857">
    <property type="term" value="F:transmembrane transporter activity"/>
    <property type="evidence" value="ECO:0007669"/>
    <property type="project" value="InterPro"/>
</dbReference>
<dbReference type="GO" id="GO:0043190">
    <property type="term" value="C:ATP-binding cassette (ABC) transporter complex"/>
    <property type="evidence" value="ECO:0007669"/>
    <property type="project" value="InterPro"/>
</dbReference>
<dbReference type="InterPro" id="IPR003593">
    <property type="entry name" value="AAA+_ATPase"/>
</dbReference>
<sequence length="366" mass="41570">MESFNHHSSFDVKINNLKVQFDDFVALNNINVNIKAGEFFTLLGPSGCGKTTLLRSIAGFNKISNGNILIGGKNISILQPWERNLGFVFQNYALWPTMTVFENISYGLKVRKLPKDKIISKVLDIMRLVKLEDYANAYPSSLSGGMQQRTALARALVIDPPILLLDEPLSNLDAKLRILLRNEIRQIQKRLSITALYVTHDQEEALDISDTIAVMNEGEIIQVGYPRQIYKDPNSSFVADFLGKANFIKGKALSKNEFKISDNITIKTNFKNDIDINKINYCFIRPEDVKICNKDNSIISATIIEISFLGNLHRYLVKIFDEQFITIETNESHKINESIYINFLPTIGFEKIEISNNNEINNENIL</sequence>
<dbReference type="Pfam" id="PF00005">
    <property type="entry name" value="ABC_tran"/>
    <property type="match status" value="1"/>
</dbReference>
<dbReference type="Pfam" id="PF08402">
    <property type="entry name" value="TOBE_2"/>
    <property type="match status" value="1"/>
</dbReference>
<keyword evidence="3" id="KW-0067">ATP-binding</keyword>
<gene>
    <name evidence="5" type="ORF">METZ01_LOCUS90786</name>
</gene>
<dbReference type="InterPro" id="IPR050093">
    <property type="entry name" value="ABC_SmlMolc_Importer"/>
</dbReference>
<accession>A0A381VC40</accession>
<protein>
    <recommendedName>
        <fullName evidence="4">ABC transporter domain-containing protein</fullName>
    </recommendedName>
</protein>
<dbReference type="SUPFAM" id="SSF52540">
    <property type="entry name" value="P-loop containing nucleoside triphosphate hydrolases"/>
    <property type="match status" value="1"/>
</dbReference>
<dbReference type="PANTHER" id="PTHR42781:SF4">
    <property type="entry name" value="SPERMIDINE_PUTRESCINE IMPORT ATP-BINDING PROTEIN POTA"/>
    <property type="match status" value="1"/>
</dbReference>
<keyword evidence="1" id="KW-0813">Transport</keyword>
<evidence type="ECO:0000256" key="1">
    <source>
        <dbReference type="ARBA" id="ARBA00022448"/>
    </source>
</evidence>
<dbReference type="FunFam" id="3.40.50.300:FF:000425">
    <property type="entry name" value="Probable ABC transporter, ATP-binding subunit"/>
    <property type="match status" value="1"/>
</dbReference>
<dbReference type="Gene3D" id="3.40.50.300">
    <property type="entry name" value="P-loop containing nucleotide triphosphate hydrolases"/>
    <property type="match status" value="1"/>
</dbReference>
<dbReference type="InterPro" id="IPR013611">
    <property type="entry name" value="Transp-assoc_OB_typ2"/>
</dbReference>
<dbReference type="EMBL" id="UINC01008427">
    <property type="protein sequence ID" value="SVA37932.1"/>
    <property type="molecule type" value="Genomic_DNA"/>
</dbReference>
<proteinExistence type="predicted"/>
<dbReference type="GO" id="GO:0016887">
    <property type="term" value="F:ATP hydrolysis activity"/>
    <property type="evidence" value="ECO:0007669"/>
    <property type="project" value="InterPro"/>
</dbReference>
<feature type="domain" description="ABC transporter" evidence="4">
    <location>
        <begin position="12"/>
        <end position="242"/>
    </location>
</feature>
<evidence type="ECO:0000256" key="2">
    <source>
        <dbReference type="ARBA" id="ARBA00022741"/>
    </source>
</evidence>
<dbReference type="GO" id="GO:0005524">
    <property type="term" value="F:ATP binding"/>
    <property type="evidence" value="ECO:0007669"/>
    <property type="project" value="UniProtKB-KW"/>
</dbReference>
<reference evidence="5" key="1">
    <citation type="submission" date="2018-05" db="EMBL/GenBank/DDBJ databases">
        <authorList>
            <person name="Lanie J.A."/>
            <person name="Ng W.-L."/>
            <person name="Kazmierczak K.M."/>
            <person name="Andrzejewski T.M."/>
            <person name="Davidsen T.M."/>
            <person name="Wayne K.J."/>
            <person name="Tettelin H."/>
            <person name="Glass J.I."/>
            <person name="Rusch D."/>
            <person name="Podicherti R."/>
            <person name="Tsui H.-C.T."/>
            <person name="Winkler M.E."/>
        </authorList>
    </citation>
    <scope>NUCLEOTIDE SEQUENCE</scope>
</reference>
<dbReference type="PROSITE" id="PS50893">
    <property type="entry name" value="ABC_TRANSPORTER_2"/>
    <property type="match status" value="1"/>
</dbReference>
<name>A0A381VC40_9ZZZZ</name>
<dbReference type="SUPFAM" id="SSF50331">
    <property type="entry name" value="MOP-like"/>
    <property type="match status" value="1"/>
</dbReference>
<dbReference type="InterPro" id="IPR027417">
    <property type="entry name" value="P-loop_NTPase"/>
</dbReference>
<dbReference type="PANTHER" id="PTHR42781">
    <property type="entry name" value="SPERMIDINE/PUTRESCINE IMPORT ATP-BINDING PROTEIN POTA"/>
    <property type="match status" value="1"/>
</dbReference>
<organism evidence="5">
    <name type="scientific">marine metagenome</name>
    <dbReference type="NCBI Taxonomy" id="408172"/>
    <lineage>
        <taxon>unclassified sequences</taxon>
        <taxon>metagenomes</taxon>
        <taxon>ecological metagenomes</taxon>
    </lineage>
</organism>
<dbReference type="Gene3D" id="2.40.50.100">
    <property type="match status" value="1"/>
</dbReference>
<evidence type="ECO:0000259" key="4">
    <source>
        <dbReference type="PROSITE" id="PS50893"/>
    </source>
</evidence>
<evidence type="ECO:0000256" key="3">
    <source>
        <dbReference type="ARBA" id="ARBA00022840"/>
    </source>
</evidence>